<name>A0A540KYH3_MALBA</name>
<organism evidence="2 3">
    <name type="scientific">Malus baccata</name>
    <name type="common">Siberian crab apple</name>
    <name type="synonym">Pyrus baccata</name>
    <dbReference type="NCBI Taxonomy" id="106549"/>
    <lineage>
        <taxon>Eukaryota</taxon>
        <taxon>Viridiplantae</taxon>
        <taxon>Streptophyta</taxon>
        <taxon>Embryophyta</taxon>
        <taxon>Tracheophyta</taxon>
        <taxon>Spermatophyta</taxon>
        <taxon>Magnoliopsida</taxon>
        <taxon>eudicotyledons</taxon>
        <taxon>Gunneridae</taxon>
        <taxon>Pentapetalae</taxon>
        <taxon>rosids</taxon>
        <taxon>fabids</taxon>
        <taxon>Rosales</taxon>
        <taxon>Rosaceae</taxon>
        <taxon>Amygdaloideae</taxon>
        <taxon>Maleae</taxon>
        <taxon>Malus</taxon>
    </lineage>
</organism>
<evidence type="ECO:0000313" key="2">
    <source>
        <dbReference type="EMBL" id="TQD79283.1"/>
    </source>
</evidence>
<comment type="caution">
    <text evidence="2">The sequence shown here is derived from an EMBL/GenBank/DDBJ whole genome shotgun (WGS) entry which is preliminary data.</text>
</comment>
<sequence length="265" mass="29660">MSSSAETSDGEHEVELIVHDPSASGDDGGAAVADEIAPLLTQPEKPKINIFTLSYPRGTSKDRVRKPLEMETSVYRLNLFRGYGVDRDTSVYCVWPSHVPSTLSWKFLLMFFLVIQSIPLLEAAFTRCTIILSPYGVYLIDVFHLLAACGLCPYKLDSVMVVARIILHEKYKIADVGGLACSFFGVLFIFRQMLTTQVKENYSEIAVRQGHVYCLTNEEESVYKNGGKNTSVRGSSYIFAVLAGFALIHNWWNQLLPYKGWIKGI</sequence>
<reference evidence="2 3" key="1">
    <citation type="journal article" date="2019" name="G3 (Bethesda)">
        <title>Sequencing of a Wild Apple (Malus baccata) Genome Unravels the Differences Between Cultivated and Wild Apple Species Regarding Disease Resistance and Cold Tolerance.</title>
        <authorList>
            <person name="Chen X."/>
        </authorList>
    </citation>
    <scope>NUCLEOTIDE SEQUENCE [LARGE SCALE GENOMIC DNA]</scope>
    <source>
        <strain evidence="3">cv. Shandingzi</strain>
        <tissue evidence="2">Leaves</tissue>
    </source>
</reference>
<evidence type="ECO:0000313" key="3">
    <source>
        <dbReference type="Proteomes" id="UP000315295"/>
    </source>
</evidence>
<evidence type="ECO:0000256" key="1">
    <source>
        <dbReference type="SAM" id="Phobius"/>
    </source>
</evidence>
<feature type="transmembrane region" description="Helical" evidence="1">
    <location>
        <begin position="137"/>
        <end position="156"/>
    </location>
</feature>
<feature type="transmembrane region" description="Helical" evidence="1">
    <location>
        <begin position="105"/>
        <end position="125"/>
    </location>
</feature>
<dbReference type="Proteomes" id="UP000315295">
    <property type="component" value="Unassembled WGS sequence"/>
</dbReference>
<keyword evidence="1" id="KW-0812">Transmembrane</keyword>
<keyword evidence="1" id="KW-0472">Membrane</keyword>
<accession>A0A540KYH3</accession>
<dbReference type="AlphaFoldDB" id="A0A540KYH3"/>
<proteinExistence type="predicted"/>
<dbReference type="EMBL" id="VIEB01000865">
    <property type="protein sequence ID" value="TQD79283.1"/>
    <property type="molecule type" value="Genomic_DNA"/>
</dbReference>
<feature type="transmembrane region" description="Helical" evidence="1">
    <location>
        <begin position="234"/>
        <end position="252"/>
    </location>
</feature>
<keyword evidence="3" id="KW-1185">Reference proteome</keyword>
<feature type="transmembrane region" description="Helical" evidence="1">
    <location>
        <begin position="176"/>
        <end position="194"/>
    </location>
</feature>
<protein>
    <submittedName>
        <fullName evidence="2">Uncharacterized protein</fullName>
    </submittedName>
</protein>
<gene>
    <name evidence="2" type="ORF">C1H46_035120</name>
</gene>
<keyword evidence="1" id="KW-1133">Transmembrane helix</keyword>
<dbReference type="STRING" id="106549.A0A540KYH3"/>